<dbReference type="AlphaFoldDB" id="A0A448WT03"/>
<feature type="transmembrane region" description="Helical" evidence="1">
    <location>
        <begin position="195"/>
        <end position="211"/>
    </location>
</feature>
<accession>A0A448WT03</accession>
<protein>
    <submittedName>
        <fullName evidence="2">Uncharacterized protein</fullName>
    </submittedName>
</protein>
<name>A0A448WT03_9PLAT</name>
<evidence type="ECO:0000313" key="3">
    <source>
        <dbReference type="Proteomes" id="UP000784294"/>
    </source>
</evidence>
<evidence type="ECO:0000313" key="2">
    <source>
        <dbReference type="EMBL" id="VEL19344.1"/>
    </source>
</evidence>
<dbReference type="Proteomes" id="UP000784294">
    <property type="component" value="Unassembled WGS sequence"/>
</dbReference>
<keyword evidence="1" id="KW-0472">Membrane</keyword>
<keyword evidence="1" id="KW-1133">Transmembrane helix</keyword>
<evidence type="ECO:0000256" key="1">
    <source>
        <dbReference type="SAM" id="Phobius"/>
    </source>
</evidence>
<dbReference type="EMBL" id="CAAALY010041166">
    <property type="protein sequence ID" value="VEL19344.1"/>
    <property type="molecule type" value="Genomic_DNA"/>
</dbReference>
<proteinExistence type="predicted"/>
<organism evidence="2 3">
    <name type="scientific">Protopolystoma xenopodis</name>
    <dbReference type="NCBI Taxonomy" id="117903"/>
    <lineage>
        <taxon>Eukaryota</taxon>
        <taxon>Metazoa</taxon>
        <taxon>Spiralia</taxon>
        <taxon>Lophotrochozoa</taxon>
        <taxon>Platyhelminthes</taxon>
        <taxon>Monogenea</taxon>
        <taxon>Polyopisthocotylea</taxon>
        <taxon>Polystomatidea</taxon>
        <taxon>Polystomatidae</taxon>
        <taxon>Protopolystoma</taxon>
    </lineage>
</organism>
<sequence>MSLAAPQCVSKYVSAPVPLCTPESTSACVGARASSLSVQHSRGGKLGELWVSASVESWIQCRFFVCPADTDPILCIAYSCHRPRGPGTILRLVIAGLAELVQRGPNLAACLDYEQRLQLGVEVSKELGQAILVTIRHAYDATELLLLCVRGARGWSASPPHACTHTHTFTPTRTYYFAGEPAGWYYWPHQCYPCLGFAVSLLFALSFLSVRRSS</sequence>
<keyword evidence="1" id="KW-0812">Transmembrane</keyword>
<reference evidence="2" key="1">
    <citation type="submission" date="2018-11" db="EMBL/GenBank/DDBJ databases">
        <authorList>
            <consortium name="Pathogen Informatics"/>
        </authorList>
    </citation>
    <scope>NUCLEOTIDE SEQUENCE</scope>
</reference>
<comment type="caution">
    <text evidence="2">The sequence shown here is derived from an EMBL/GenBank/DDBJ whole genome shotgun (WGS) entry which is preliminary data.</text>
</comment>
<gene>
    <name evidence="2" type="ORF">PXEA_LOCUS12784</name>
</gene>
<keyword evidence="3" id="KW-1185">Reference proteome</keyword>